<comment type="caution">
    <text evidence="2">The sequence shown here is derived from an EMBL/GenBank/DDBJ whole genome shotgun (WGS) entry which is preliminary data.</text>
</comment>
<protein>
    <submittedName>
        <fullName evidence="2">Uncharacterized protein</fullName>
    </submittedName>
</protein>
<organism evidence="2 3">
    <name type="scientific">Rhamnusium bicolor</name>
    <dbReference type="NCBI Taxonomy" id="1586634"/>
    <lineage>
        <taxon>Eukaryota</taxon>
        <taxon>Metazoa</taxon>
        <taxon>Ecdysozoa</taxon>
        <taxon>Arthropoda</taxon>
        <taxon>Hexapoda</taxon>
        <taxon>Insecta</taxon>
        <taxon>Pterygota</taxon>
        <taxon>Neoptera</taxon>
        <taxon>Endopterygota</taxon>
        <taxon>Coleoptera</taxon>
        <taxon>Polyphaga</taxon>
        <taxon>Cucujiformia</taxon>
        <taxon>Chrysomeloidea</taxon>
        <taxon>Cerambycidae</taxon>
        <taxon>Lepturinae</taxon>
        <taxon>Rhagiini</taxon>
        <taxon>Rhamnusium</taxon>
    </lineage>
</organism>
<proteinExistence type="predicted"/>
<gene>
    <name evidence="2" type="ORF">NQ314_000794</name>
</gene>
<name>A0AAV8ZVE4_9CUCU</name>
<dbReference type="AlphaFoldDB" id="A0AAV8ZVE4"/>
<keyword evidence="3" id="KW-1185">Reference proteome</keyword>
<accession>A0AAV8ZVE4</accession>
<evidence type="ECO:0000313" key="2">
    <source>
        <dbReference type="EMBL" id="KAJ8971253.1"/>
    </source>
</evidence>
<evidence type="ECO:0000313" key="3">
    <source>
        <dbReference type="Proteomes" id="UP001162156"/>
    </source>
</evidence>
<sequence length="83" mass="8587">MSSSVPSYNAFFPISISGGAPARTRQGDDEGFYPGSGTAIANSFSTGKGGIATSHATSFGDPYLASLIRKGLLNFKSKNHQDA</sequence>
<evidence type="ECO:0000256" key="1">
    <source>
        <dbReference type="SAM" id="MobiDB-lite"/>
    </source>
</evidence>
<feature type="region of interest" description="Disordered" evidence="1">
    <location>
        <begin position="14"/>
        <end position="33"/>
    </location>
</feature>
<reference evidence="2" key="1">
    <citation type="journal article" date="2023" name="Insect Mol. Biol.">
        <title>Genome sequencing provides insights into the evolution of gene families encoding plant cell wall-degrading enzymes in longhorned beetles.</title>
        <authorList>
            <person name="Shin N.R."/>
            <person name="Okamura Y."/>
            <person name="Kirsch R."/>
            <person name="Pauchet Y."/>
        </authorList>
    </citation>
    <scope>NUCLEOTIDE SEQUENCE</scope>
    <source>
        <strain evidence="2">RBIC_L_NR</strain>
    </source>
</reference>
<dbReference type="EMBL" id="JANEYF010000235">
    <property type="protein sequence ID" value="KAJ8971253.1"/>
    <property type="molecule type" value="Genomic_DNA"/>
</dbReference>
<dbReference type="Proteomes" id="UP001162156">
    <property type="component" value="Unassembled WGS sequence"/>
</dbReference>